<evidence type="ECO:0000256" key="15">
    <source>
        <dbReference type="ARBA" id="ARBA00023180"/>
    </source>
</evidence>
<proteinExistence type="inferred from homology"/>
<dbReference type="Gene3D" id="3.30.200.20">
    <property type="entry name" value="Phosphorylase Kinase, domain 1"/>
    <property type="match status" value="1"/>
</dbReference>
<dbReference type="PROSITE" id="PS00107">
    <property type="entry name" value="PROTEIN_KINASE_ATP"/>
    <property type="match status" value="1"/>
</dbReference>
<dbReference type="FunFam" id="3.30.200.20:FF:000039">
    <property type="entry name" value="receptor-like protein kinase FERONIA"/>
    <property type="match status" value="1"/>
</dbReference>
<protein>
    <submittedName>
        <fullName evidence="19">Clade XVII lectin receptor kinase</fullName>
    </submittedName>
</protein>
<sequence length="429" mass="48753">MCGFISFLVSCAYDFLRSKIIRRDEENQTVDAGSTEITFESCSPRPFTFEELSRATNDFHEDRIIGRGGFSTVYRAILPDGITVAVKRVSSISQQGIKEYKAEVMIVSRSNHRNLVQIIGWCHERQGELLIVYEILENKSLEVHLFNSEIPPLAWDVRYRIAQGLAKALRYLHEECALRCVLHMDIKPSNVLLDSKFEPKLCDFGLAKLIDCDRSIMELSVIAGTRGYVAPECVLTGKVGTHSDVYSYGVMALELATGRKTIDPSAEEDQKVLVKWVQNLYKAGRVMEAVDPKLGDDYNELQVKGLLIIGLWCVLHDFRERPSMREIVRILNNTEDPLLDLHGKIPSLIRDPVHFDFDSICETSFGSSDSIISMELENPIPVDPMVLSSGVSEDEDQAYRPLFMWQHISLLNLWRYLIGVMWFRSSHNG</sequence>
<evidence type="ECO:0000256" key="12">
    <source>
        <dbReference type="ARBA" id="ARBA00022989"/>
    </source>
</evidence>
<dbReference type="AlphaFoldDB" id="A0A2U1LMN2"/>
<dbReference type="STRING" id="35608.A0A2U1LMN2"/>
<comment type="similarity">
    <text evidence="17">Belongs to the protein kinase superfamily.</text>
</comment>
<dbReference type="GO" id="GO:0005886">
    <property type="term" value="C:plasma membrane"/>
    <property type="evidence" value="ECO:0007669"/>
    <property type="project" value="UniProtKB-SubCell"/>
</dbReference>
<feature type="binding site" evidence="16">
    <location>
        <position position="87"/>
    </location>
    <ligand>
        <name>ATP</name>
        <dbReference type="ChEBI" id="CHEBI:30616"/>
    </ligand>
</feature>
<keyword evidence="10 19" id="KW-0418">Kinase</keyword>
<dbReference type="GO" id="GO:0030246">
    <property type="term" value="F:carbohydrate binding"/>
    <property type="evidence" value="ECO:0007669"/>
    <property type="project" value="UniProtKB-KW"/>
</dbReference>
<feature type="domain" description="Protein kinase" evidence="18">
    <location>
        <begin position="59"/>
        <end position="339"/>
    </location>
</feature>
<dbReference type="PROSITE" id="PS00108">
    <property type="entry name" value="PROTEIN_KINASE_ST"/>
    <property type="match status" value="1"/>
</dbReference>
<dbReference type="GO" id="GO:0002229">
    <property type="term" value="P:defense response to oomycetes"/>
    <property type="evidence" value="ECO:0007669"/>
    <property type="project" value="UniProtKB-ARBA"/>
</dbReference>
<keyword evidence="7" id="KW-0812">Transmembrane</keyword>
<keyword evidence="12" id="KW-1133">Transmembrane helix</keyword>
<dbReference type="InterPro" id="IPR000719">
    <property type="entry name" value="Prot_kinase_dom"/>
</dbReference>
<dbReference type="InterPro" id="IPR017441">
    <property type="entry name" value="Protein_kinase_ATP_BS"/>
</dbReference>
<evidence type="ECO:0000256" key="11">
    <source>
        <dbReference type="ARBA" id="ARBA00022840"/>
    </source>
</evidence>
<keyword evidence="8" id="KW-0732">Signal</keyword>
<evidence type="ECO:0000256" key="8">
    <source>
        <dbReference type="ARBA" id="ARBA00022729"/>
    </source>
</evidence>
<dbReference type="GO" id="GO:0004674">
    <property type="term" value="F:protein serine/threonine kinase activity"/>
    <property type="evidence" value="ECO:0007669"/>
    <property type="project" value="UniProtKB-KW"/>
</dbReference>
<keyword evidence="20" id="KW-1185">Reference proteome</keyword>
<evidence type="ECO:0000256" key="6">
    <source>
        <dbReference type="ARBA" id="ARBA00022679"/>
    </source>
</evidence>
<keyword evidence="11 16" id="KW-0067">ATP-binding</keyword>
<evidence type="ECO:0000256" key="5">
    <source>
        <dbReference type="ARBA" id="ARBA00022527"/>
    </source>
</evidence>
<dbReference type="CDD" id="cd14066">
    <property type="entry name" value="STKc_IRAK"/>
    <property type="match status" value="1"/>
</dbReference>
<keyword evidence="14 19" id="KW-0675">Receptor</keyword>
<evidence type="ECO:0000256" key="4">
    <source>
        <dbReference type="ARBA" id="ARBA00022475"/>
    </source>
</evidence>
<keyword evidence="13" id="KW-0472">Membrane</keyword>
<comment type="similarity">
    <text evidence="2">In the N-terminal section; belongs to the leguminous lectin family.</text>
</comment>
<dbReference type="SUPFAM" id="SSF56112">
    <property type="entry name" value="Protein kinase-like (PK-like)"/>
    <property type="match status" value="1"/>
</dbReference>
<evidence type="ECO:0000256" key="9">
    <source>
        <dbReference type="ARBA" id="ARBA00022741"/>
    </source>
</evidence>
<keyword evidence="9 16" id="KW-0547">Nucleotide-binding</keyword>
<dbReference type="InterPro" id="IPR052059">
    <property type="entry name" value="CR_Ser/Thr_kinase"/>
</dbReference>
<evidence type="ECO:0000256" key="3">
    <source>
        <dbReference type="ARBA" id="ARBA00010217"/>
    </source>
</evidence>
<dbReference type="GO" id="GO:0005524">
    <property type="term" value="F:ATP binding"/>
    <property type="evidence" value="ECO:0007669"/>
    <property type="project" value="UniProtKB-UniRule"/>
</dbReference>
<dbReference type="InterPro" id="IPR011009">
    <property type="entry name" value="Kinase-like_dom_sf"/>
</dbReference>
<dbReference type="Proteomes" id="UP000245207">
    <property type="component" value="Unassembled WGS sequence"/>
</dbReference>
<comment type="subcellular location">
    <subcellularLocation>
        <location evidence="1">Cell membrane</location>
        <topology evidence="1">Single-pass type I membrane protein</topology>
    </subcellularLocation>
</comment>
<dbReference type="OrthoDB" id="4062651at2759"/>
<dbReference type="PANTHER" id="PTHR47973">
    <property type="entry name" value="CYSTEINE-RICH RECEPTOR-LIKE PROTEIN KINASE 3"/>
    <property type="match status" value="1"/>
</dbReference>
<evidence type="ECO:0000313" key="19">
    <source>
        <dbReference type="EMBL" id="PWA50259.1"/>
    </source>
</evidence>
<gene>
    <name evidence="19" type="ORF">CTI12_AA474780</name>
</gene>
<accession>A0A2U1LMN2</accession>
<comment type="similarity">
    <text evidence="3">In the C-terminal section; belongs to the protein kinase superfamily. Ser/Thr protein kinase family.</text>
</comment>
<evidence type="ECO:0000256" key="17">
    <source>
        <dbReference type="RuleBase" id="RU000304"/>
    </source>
</evidence>
<keyword evidence="19" id="KW-0430">Lectin</keyword>
<dbReference type="FunFam" id="1.10.510.10:FF:000240">
    <property type="entry name" value="Lectin-domain containing receptor kinase A4.3"/>
    <property type="match status" value="1"/>
</dbReference>
<reference evidence="19 20" key="1">
    <citation type="journal article" date="2018" name="Mol. Plant">
        <title>The genome of Artemisia annua provides insight into the evolution of Asteraceae family and artemisinin biosynthesis.</title>
        <authorList>
            <person name="Shen Q."/>
            <person name="Zhang L."/>
            <person name="Liao Z."/>
            <person name="Wang S."/>
            <person name="Yan T."/>
            <person name="Shi P."/>
            <person name="Liu M."/>
            <person name="Fu X."/>
            <person name="Pan Q."/>
            <person name="Wang Y."/>
            <person name="Lv Z."/>
            <person name="Lu X."/>
            <person name="Zhang F."/>
            <person name="Jiang W."/>
            <person name="Ma Y."/>
            <person name="Chen M."/>
            <person name="Hao X."/>
            <person name="Li L."/>
            <person name="Tang Y."/>
            <person name="Lv G."/>
            <person name="Zhou Y."/>
            <person name="Sun X."/>
            <person name="Brodelius P.E."/>
            <person name="Rose J.K.C."/>
            <person name="Tang K."/>
        </authorList>
    </citation>
    <scope>NUCLEOTIDE SEQUENCE [LARGE SCALE GENOMIC DNA]</scope>
    <source>
        <strain evidence="20">cv. Huhao1</strain>
        <tissue evidence="19">Leaf</tissue>
    </source>
</reference>
<keyword evidence="4" id="KW-1003">Cell membrane</keyword>
<keyword evidence="15" id="KW-0325">Glycoprotein</keyword>
<keyword evidence="6" id="KW-0808">Transferase</keyword>
<evidence type="ECO:0000256" key="16">
    <source>
        <dbReference type="PROSITE-ProRule" id="PRU10141"/>
    </source>
</evidence>
<evidence type="ECO:0000256" key="10">
    <source>
        <dbReference type="ARBA" id="ARBA00022777"/>
    </source>
</evidence>
<dbReference type="SMART" id="SM00220">
    <property type="entry name" value="S_TKc"/>
    <property type="match status" value="1"/>
</dbReference>
<dbReference type="InterPro" id="IPR008271">
    <property type="entry name" value="Ser/Thr_kinase_AS"/>
</dbReference>
<dbReference type="PROSITE" id="PS50011">
    <property type="entry name" value="PROTEIN_KINASE_DOM"/>
    <property type="match status" value="1"/>
</dbReference>
<evidence type="ECO:0000256" key="13">
    <source>
        <dbReference type="ARBA" id="ARBA00023136"/>
    </source>
</evidence>
<evidence type="ECO:0000256" key="14">
    <source>
        <dbReference type="ARBA" id="ARBA00023170"/>
    </source>
</evidence>
<dbReference type="Pfam" id="PF00069">
    <property type="entry name" value="Pkinase"/>
    <property type="match status" value="1"/>
</dbReference>
<keyword evidence="5 17" id="KW-0723">Serine/threonine-protein kinase</keyword>
<evidence type="ECO:0000256" key="2">
    <source>
        <dbReference type="ARBA" id="ARBA00008536"/>
    </source>
</evidence>
<evidence type="ECO:0000259" key="18">
    <source>
        <dbReference type="PROSITE" id="PS50011"/>
    </source>
</evidence>
<evidence type="ECO:0000313" key="20">
    <source>
        <dbReference type="Proteomes" id="UP000245207"/>
    </source>
</evidence>
<evidence type="ECO:0000256" key="7">
    <source>
        <dbReference type="ARBA" id="ARBA00022692"/>
    </source>
</evidence>
<dbReference type="EMBL" id="PKPP01008608">
    <property type="protein sequence ID" value="PWA50259.1"/>
    <property type="molecule type" value="Genomic_DNA"/>
</dbReference>
<evidence type="ECO:0000256" key="1">
    <source>
        <dbReference type="ARBA" id="ARBA00004251"/>
    </source>
</evidence>
<name>A0A2U1LMN2_ARTAN</name>
<organism evidence="19 20">
    <name type="scientific">Artemisia annua</name>
    <name type="common">Sweet wormwood</name>
    <dbReference type="NCBI Taxonomy" id="35608"/>
    <lineage>
        <taxon>Eukaryota</taxon>
        <taxon>Viridiplantae</taxon>
        <taxon>Streptophyta</taxon>
        <taxon>Embryophyta</taxon>
        <taxon>Tracheophyta</taxon>
        <taxon>Spermatophyta</taxon>
        <taxon>Magnoliopsida</taxon>
        <taxon>eudicotyledons</taxon>
        <taxon>Gunneridae</taxon>
        <taxon>Pentapetalae</taxon>
        <taxon>asterids</taxon>
        <taxon>campanulids</taxon>
        <taxon>Asterales</taxon>
        <taxon>Asteraceae</taxon>
        <taxon>Asteroideae</taxon>
        <taxon>Anthemideae</taxon>
        <taxon>Artemisiinae</taxon>
        <taxon>Artemisia</taxon>
    </lineage>
</organism>
<dbReference type="Gene3D" id="1.10.510.10">
    <property type="entry name" value="Transferase(Phosphotransferase) domain 1"/>
    <property type="match status" value="1"/>
</dbReference>
<comment type="caution">
    <text evidence="19">The sequence shown here is derived from an EMBL/GenBank/DDBJ whole genome shotgun (WGS) entry which is preliminary data.</text>
</comment>